<dbReference type="Proteomes" id="UP001454036">
    <property type="component" value="Unassembled WGS sequence"/>
</dbReference>
<comment type="caution">
    <text evidence="1">The sequence shown here is derived from an EMBL/GenBank/DDBJ whole genome shotgun (WGS) entry which is preliminary data.</text>
</comment>
<accession>A0AAV3R7R6</accession>
<proteinExistence type="predicted"/>
<dbReference type="PANTHER" id="PTHR10492:SF57">
    <property type="entry name" value="ATP-DEPENDENT DNA HELICASE"/>
    <property type="match status" value="1"/>
</dbReference>
<organism evidence="1 2">
    <name type="scientific">Lithospermum erythrorhizon</name>
    <name type="common">Purple gromwell</name>
    <name type="synonym">Lithospermum officinale var. erythrorhizon</name>
    <dbReference type="NCBI Taxonomy" id="34254"/>
    <lineage>
        <taxon>Eukaryota</taxon>
        <taxon>Viridiplantae</taxon>
        <taxon>Streptophyta</taxon>
        <taxon>Embryophyta</taxon>
        <taxon>Tracheophyta</taxon>
        <taxon>Spermatophyta</taxon>
        <taxon>Magnoliopsida</taxon>
        <taxon>eudicotyledons</taxon>
        <taxon>Gunneridae</taxon>
        <taxon>Pentapetalae</taxon>
        <taxon>asterids</taxon>
        <taxon>lamiids</taxon>
        <taxon>Boraginales</taxon>
        <taxon>Boraginaceae</taxon>
        <taxon>Boraginoideae</taxon>
        <taxon>Lithospermeae</taxon>
        <taxon>Lithospermum</taxon>
    </lineage>
</organism>
<dbReference type="EMBL" id="BAABME010007872">
    <property type="protein sequence ID" value="GAA0171900.1"/>
    <property type="molecule type" value="Genomic_DNA"/>
</dbReference>
<sequence>MWGSNCKNKFPRLFLEHTRHGKGSYPIYRKTDNNRTAMVRGKVLDNRWVVPYNPILLAKFNCHFNLEICCDIRVVKYLYKYVHKGLHRVAFRISPDNGGSENVNEIANFSNARWVSPPEVYREYMDSP</sequence>
<protein>
    <recommendedName>
        <fullName evidence="3">Transposase</fullName>
    </recommendedName>
</protein>
<keyword evidence="2" id="KW-1185">Reference proteome</keyword>
<dbReference type="AlphaFoldDB" id="A0AAV3R7R6"/>
<evidence type="ECO:0008006" key="3">
    <source>
        <dbReference type="Google" id="ProtNLM"/>
    </source>
</evidence>
<name>A0AAV3R7R6_LITER</name>
<gene>
    <name evidence="1" type="ORF">LIER_25833</name>
</gene>
<evidence type="ECO:0000313" key="1">
    <source>
        <dbReference type="EMBL" id="GAA0171900.1"/>
    </source>
</evidence>
<evidence type="ECO:0000313" key="2">
    <source>
        <dbReference type="Proteomes" id="UP001454036"/>
    </source>
</evidence>
<reference evidence="1 2" key="1">
    <citation type="submission" date="2024-01" db="EMBL/GenBank/DDBJ databases">
        <title>The complete chloroplast genome sequence of Lithospermum erythrorhizon: insights into the phylogenetic relationship among Boraginaceae species and the maternal lineages of purple gromwells.</title>
        <authorList>
            <person name="Okada T."/>
            <person name="Watanabe K."/>
        </authorList>
    </citation>
    <scope>NUCLEOTIDE SEQUENCE [LARGE SCALE GENOMIC DNA]</scope>
</reference>
<dbReference type="PANTHER" id="PTHR10492">
    <property type="match status" value="1"/>
</dbReference>